<dbReference type="EMBL" id="JAPFFF010000008">
    <property type="protein sequence ID" value="KAK8883467.1"/>
    <property type="molecule type" value="Genomic_DNA"/>
</dbReference>
<dbReference type="InterPro" id="IPR013785">
    <property type="entry name" value="Aldolase_TIM"/>
</dbReference>
<dbReference type="InterPro" id="IPR002241">
    <property type="entry name" value="Glyco_hydro_27"/>
</dbReference>
<evidence type="ECO:0000259" key="8">
    <source>
        <dbReference type="Pfam" id="PF17801"/>
    </source>
</evidence>
<dbReference type="InterPro" id="IPR013783">
    <property type="entry name" value="Ig-like_fold"/>
</dbReference>
<dbReference type="InterPro" id="IPR000111">
    <property type="entry name" value="Glyco_hydro_27/36_CS"/>
</dbReference>
<dbReference type="Gene3D" id="3.20.20.70">
    <property type="entry name" value="Aldolase class I"/>
    <property type="match status" value="2"/>
</dbReference>
<dbReference type="EC" id="3.2.1.22" evidence="3 7"/>
<keyword evidence="7" id="KW-1015">Disulfide bond</keyword>
<comment type="similarity">
    <text evidence="2 7">Belongs to the glycosyl hydrolase 27 family.</text>
</comment>
<name>A0ABR2GLA0_9EUKA</name>
<comment type="catalytic activity">
    <reaction evidence="1 7">
        <text>Hydrolysis of terminal, non-reducing alpha-D-galactose residues in alpha-D-galactosides, including galactose oligosaccharides, galactomannans and galactolipids.</text>
        <dbReference type="EC" id="3.2.1.22"/>
    </reaction>
</comment>
<dbReference type="InterPro" id="IPR015919">
    <property type="entry name" value="Cadherin-like_sf"/>
</dbReference>
<dbReference type="Pfam" id="PF16499">
    <property type="entry name" value="Melibiase_2"/>
    <property type="match status" value="2"/>
</dbReference>
<keyword evidence="4" id="KW-0732">Signal</keyword>
<evidence type="ECO:0000313" key="10">
    <source>
        <dbReference type="EMBL" id="KAK8883467.1"/>
    </source>
</evidence>
<evidence type="ECO:0000256" key="3">
    <source>
        <dbReference type="ARBA" id="ARBA00012755"/>
    </source>
</evidence>
<evidence type="ECO:0000313" key="9">
    <source>
        <dbReference type="EMBL" id="KAK8834704.1"/>
    </source>
</evidence>
<dbReference type="InterPro" id="IPR013780">
    <property type="entry name" value="Glyco_hydro_b"/>
</dbReference>
<dbReference type="Gene3D" id="2.60.40.10">
    <property type="entry name" value="Immunoglobulins"/>
    <property type="match status" value="1"/>
</dbReference>
<dbReference type="PANTHER" id="PTHR11452:SF75">
    <property type="entry name" value="ALPHA-GALACTOSIDASE MEL1"/>
    <property type="match status" value="1"/>
</dbReference>
<evidence type="ECO:0000313" key="11">
    <source>
        <dbReference type="Proteomes" id="UP001470230"/>
    </source>
</evidence>
<dbReference type="CDD" id="cd14792">
    <property type="entry name" value="GH27"/>
    <property type="match status" value="1"/>
</dbReference>
<dbReference type="InterPro" id="IPR017853">
    <property type="entry name" value="GH"/>
</dbReference>
<evidence type="ECO:0000256" key="5">
    <source>
        <dbReference type="ARBA" id="ARBA00022801"/>
    </source>
</evidence>
<evidence type="ECO:0000256" key="2">
    <source>
        <dbReference type="ARBA" id="ARBA00009743"/>
    </source>
</evidence>
<feature type="domain" description="Alpha galactosidase C-terminal" evidence="8">
    <location>
        <begin position="591"/>
        <end position="666"/>
    </location>
</feature>
<dbReference type="PROSITE" id="PS00512">
    <property type="entry name" value="ALPHA_GALACTOSIDASE"/>
    <property type="match status" value="1"/>
</dbReference>
<evidence type="ECO:0000256" key="4">
    <source>
        <dbReference type="ARBA" id="ARBA00022729"/>
    </source>
</evidence>
<keyword evidence="6 7" id="KW-0326">Glycosidase</keyword>
<dbReference type="Proteomes" id="UP001470230">
    <property type="component" value="Unassembled WGS sequence"/>
</dbReference>
<protein>
    <recommendedName>
        <fullName evidence="3 7">Alpha-galactosidase</fullName>
        <ecNumber evidence="3 7">3.2.1.22</ecNumber>
    </recommendedName>
    <alternativeName>
        <fullName evidence="7">Melibiase</fullName>
    </alternativeName>
</protein>
<dbReference type="InterPro" id="IPR041233">
    <property type="entry name" value="Melibiase_C"/>
</dbReference>
<keyword evidence="5 7" id="KW-0378">Hydrolase</keyword>
<dbReference type="Pfam" id="PF17801">
    <property type="entry name" value="Melibiase_C"/>
    <property type="match status" value="1"/>
</dbReference>
<dbReference type="SUPFAM" id="SSF51445">
    <property type="entry name" value="(Trans)glycosidases"/>
    <property type="match status" value="1"/>
</dbReference>
<reference evidence="9 11" key="1">
    <citation type="submission" date="2024-04" db="EMBL/GenBank/DDBJ databases">
        <title>Tritrichomonas musculus Genome.</title>
        <authorList>
            <person name="Alves-Ferreira E."/>
            <person name="Grigg M."/>
            <person name="Lorenzi H."/>
            <person name="Galac M."/>
        </authorList>
    </citation>
    <scope>NUCLEOTIDE SEQUENCE [LARGE SCALE GENOMIC DNA]</scope>
    <source>
        <strain evidence="9 11">EAF2021</strain>
    </source>
</reference>
<dbReference type="SUPFAM" id="SSF49313">
    <property type="entry name" value="Cadherin-like"/>
    <property type="match status" value="1"/>
</dbReference>
<gene>
    <name evidence="9" type="ORF">M9Y10_026137</name>
    <name evidence="10" type="ORF">M9Y10_042554</name>
</gene>
<comment type="caution">
    <text evidence="9">The sequence shown here is derived from an EMBL/GenBank/DDBJ whole genome shotgun (WGS) entry which is preliminary data.</text>
</comment>
<organism evidence="9 11">
    <name type="scientific">Tritrichomonas musculus</name>
    <dbReference type="NCBI Taxonomy" id="1915356"/>
    <lineage>
        <taxon>Eukaryota</taxon>
        <taxon>Metamonada</taxon>
        <taxon>Parabasalia</taxon>
        <taxon>Tritrichomonadida</taxon>
        <taxon>Tritrichomonadidae</taxon>
        <taxon>Tritrichomonas</taxon>
    </lineage>
</organism>
<dbReference type="Gene3D" id="2.60.40.1180">
    <property type="entry name" value="Golgi alpha-mannosidase II"/>
    <property type="match status" value="1"/>
</dbReference>
<evidence type="ECO:0000256" key="1">
    <source>
        <dbReference type="ARBA" id="ARBA00001255"/>
    </source>
</evidence>
<sequence>MYFLFFFVINSVSKTFLTRINIDGIPLHSFSSTKHDYFVQIPYSKNRVKINAFTNNPKKPAKIYLDKKEMVMGSLLNCTSFTSFRITYESVDKKSHQYNLNFVHVSPIRDPIRISTSKRLTPKNIEQSPLINSPKIVGTLGNTDFLHYISTTGERPIKFTAAGLPTTLTLDEDKGIIKGTSPKEQGEYKVNITATNIYGSDEIALKIVVGDKQRLTPVQGWSSWYTQSQAISEDGVIQMAESAVRNGINDYGYLYMNIDDAWQGPRNNEKPPKLVGKRPFINNGISYGGFGDFNNLTSYLHSIGLKAGIYSGPKPSTYAGFLGSSSYNESGMDYDIFSPNNGNPNSRGPIFDSNGTGSGSDGLPGVYQPTQYYGSSFIEYETSAGGKEVGPIWLGPVDVQTFADWGFDFMKWDWLLLGNKSLTSTITDSLNKASINSGRSMVLSLSNNIGHDHQFMQSMKEIGASMARISLDIMDNWFSMIATARESLYFIDLAASKEGFWPDLDMLQIGHLGNAGGLNTQFHKTHLSNDEQYFQISFWAIYPAPMILSCDLSQLDGDDFTLGLIKNREVTLINQDSLGAATKLLNKQESILVRELDDGTVALGVFNYGNLEIDLTVKLEDVENETGVKFPKGARLRSVWDQIDVGVVDGEFNINLKMHQGFLYKLIPIA</sequence>
<dbReference type="SUPFAM" id="SSF51011">
    <property type="entry name" value="Glycosyl hydrolase domain"/>
    <property type="match status" value="1"/>
</dbReference>
<proteinExistence type="inferred from homology"/>
<dbReference type="PRINTS" id="PR00740">
    <property type="entry name" value="GLHYDRLASE27"/>
</dbReference>
<evidence type="ECO:0000256" key="7">
    <source>
        <dbReference type="RuleBase" id="RU361168"/>
    </source>
</evidence>
<dbReference type="Pfam" id="PF05345">
    <property type="entry name" value="He_PIG"/>
    <property type="match status" value="1"/>
</dbReference>
<evidence type="ECO:0000256" key="6">
    <source>
        <dbReference type="ARBA" id="ARBA00023295"/>
    </source>
</evidence>
<dbReference type="EMBL" id="JAPFFF010000335">
    <property type="protein sequence ID" value="KAK8834704.1"/>
    <property type="molecule type" value="Genomic_DNA"/>
</dbReference>
<accession>A0ABR2GLA0</accession>
<dbReference type="PANTHER" id="PTHR11452">
    <property type="entry name" value="ALPHA-GALACTOSIDASE/ALPHA-N-ACETYLGALACTOSAMINIDASE"/>
    <property type="match status" value="1"/>
</dbReference>
<keyword evidence="11" id="KW-1185">Reference proteome</keyword>